<dbReference type="PANTHER" id="PTHR12933:SF0">
    <property type="entry name" value="U3 SMALL NUCLEOLAR RNA-ASSOCIATED PROTEIN 25 HOMOLOG"/>
    <property type="match status" value="1"/>
</dbReference>
<dbReference type="PANTHER" id="PTHR12933">
    <property type="entry name" value="ORF PROTEIN-RELATED"/>
    <property type="match status" value="1"/>
</dbReference>
<comment type="caution">
    <text evidence="2">The sequence shown here is derived from an EMBL/GenBank/DDBJ whole genome shotgun (WGS) entry which is preliminary data.</text>
</comment>
<sequence length="118" mass="13571">MAGVVYTQKERFCELYLLAWDSETTVTDSDMSRCNSYRDILHCNKKPFYLKGLEEDSSIMDAYIIHSLNHVLKTRDLVTKNDTKLAKHPESADNEILNGDSFLDHGFTRPKVVLVVFL</sequence>
<organism evidence="2 3">
    <name type="scientific">Castanea mollissima</name>
    <name type="common">Chinese chestnut</name>
    <dbReference type="NCBI Taxonomy" id="60419"/>
    <lineage>
        <taxon>Eukaryota</taxon>
        <taxon>Viridiplantae</taxon>
        <taxon>Streptophyta</taxon>
        <taxon>Embryophyta</taxon>
        <taxon>Tracheophyta</taxon>
        <taxon>Spermatophyta</taxon>
        <taxon>Magnoliopsida</taxon>
        <taxon>eudicotyledons</taxon>
        <taxon>Gunneridae</taxon>
        <taxon>Pentapetalae</taxon>
        <taxon>rosids</taxon>
        <taxon>fabids</taxon>
        <taxon>Fagales</taxon>
        <taxon>Fagaceae</taxon>
        <taxon>Castanea</taxon>
    </lineage>
</organism>
<dbReference type="GO" id="GO:0000462">
    <property type="term" value="P:maturation of SSU-rRNA from tricistronic rRNA transcript (SSU-rRNA, 5.8S rRNA, LSU-rRNA)"/>
    <property type="evidence" value="ECO:0007669"/>
    <property type="project" value="TreeGrafter"/>
</dbReference>
<evidence type="ECO:0000259" key="1">
    <source>
        <dbReference type="Pfam" id="PF22916"/>
    </source>
</evidence>
<protein>
    <recommendedName>
        <fullName evidence="1">UTP25 NTP hydrolase-like domain-containing protein</fullName>
    </recommendedName>
</protein>
<dbReference type="GO" id="GO:0034511">
    <property type="term" value="F:U3 snoRNA binding"/>
    <property type="evidence" value="ECO:0007669"/>
    <property type="project" value="InterPro"/>
</dbReference>
<name>A0A8J4QFX6_9ROSI</name>
<dbReference type="EMBL" id="JRKL02006710">
    <property type="protein sequence ID" value="KAF3948572.1"/>
    <property type="molecule type" value="Genomic_DNA"/>
</dbReference>
<evidence type="ECO:0000313" key="2">
    <source>
        <dbReference type="EMBL" id="KAF3948572.1"/>
    </source>
</evidence>
<accession>A0A8J4QFX6</accession>
<feature type="domain" description="UTP25 NTP hydrolase-like" evidence="1">
    <location>
        <begin position="37"/>
        <end position="116"/>
    </location>
</feature>
<dbReference type="InterPro" id="IPR010678">
    <property type="entry name" value="UTP25"/>
</dbReference>
<dbReference type="AlphaFoldDB" id="A0A8J4QFX6"/>
<dbReference type="OrthoDB" id="1734314at2759"/>
<dbReference type="InterPro" id="IPR053940">
    <property type="entry name" value="UTP25_NTPase-like"/>
</dbReference>
<proteinExistence type="predicted"/>
<dbReference type="Pfam" id="PF22916">
    <property type="entry name" value="UTP25_NTPase-like"/>
    <property type="match status" value="1"/>
</dbReference>
<dbReference type="GO" id="GO:0032040">
    <property type="term" value="C:small-subunit processome"/>
    <property type="evidence" value="ECO:0007669"/>
    <property type="project" value="TreeGrafter"/>
</dbReference>
<dbReference type="Proteomes" id="UP000737018">
    <property type="component" value="Unassembled WGS sequence"/>
</dbReference>
<keyword evidence="3" id="KW-1185">Reference proteome</keyword>
<reference evidence="2" key="1">
    <citation type="submission" date="2020-03" db="EMBL/GenBank/DDBJ databases">
        <title>Castanea mollissima Vanexum genome sequencing.</title>
        <authorList>
            <person name="Staton M."/>
        </authorList>
    </citation>
    <scope>NUCLEOTIDE SEQUENCE</scope>
    <source>
        <tissue evidence="2">Leaf</tissue>
    </source>
</reference>
<evidence type="ECO:0000313" key="3">
    <source>
        <dbReference type="Proteomes" id="UP000737018"/>
    </source>
</evidence>
<dbReference type="GO" id="GO:0019843">
    <property type="term" value="F:rRNA binding"/>
    <property type="evidence" value="ECO:0007669"/>
    <property type="project" value="TreeGrafter"/>
</dbReference>
<gene>
    <name evidence="2" type="ORF">CMV_025449</name>
</gene>